<organism evidence="1 2">
    <name type="scientific">Chionoecetes opilio</name>
    <name type="common">Atlantic snow crab</name>
    <name type="synonym">Cancer opilio</name>
    <dbReference type="NCBI Taxonomy" id="41210"/>
    <lineage>
        <taxon>Eukaryota</taxon>
        <taxon>Metazoa</taxon>
        <taxon>Ecdysozoa</taxon>
        <taxon>Arthropoda</taxon>
        <taxon>Crustacea</taxon>
        <taxon>Multicrustacea</taxon>
        <taxon>Malacostraca</taxon>
        <taxon>Eumalacostraca</taxon>
        <taxon>Eucarida</taxon>
        <taxon>Decapoda</taxon>
        <taxon>Pleocyemata</taxon>
        <taxon>Brachyura</taxon>
        <taxon>Eubrachyura</taxon>
        <taxon>Majoidea</taxon>
        <taxon>Majidae</taxon>
        <taxon>Chionoecetes</taxon>
    </lineage>
</organism>
<evidence type="ECO:0000313" key="2">
    <source>
        <dbReference type="Proteomes" id="UP000770661"/>
    </source>
</evidence>
<dbReference type="AlphaFoldDB" id="A0A8J5D146"/>
<keyword evidence="2" id="KW-1185">Reference proteome</keyword>
<proteinExistence type="predicted"/>
<evidence type="ECO:0000313" key="1">
    <source>
        <dbReference type="EMBL" id="KAG0728869.1"/>
    </source>
</evidence>
<accession>A0A8J5D146</accession>
<protein>
    <submittedName>
        <fullName evidence="1">Uncharacterized protein</fullName>
    </submittedName>
</protein>
<comment type="caution">
    <text evidence="1">The sequence shown here is derived from an EMBL/GenBank/DDBJ whole genome shotgun (WGS) entry which is preliminary data.</text>
</comment>
<dbReference type="Proteomes" id="UP000770661">
    <property type="component" value="Unassembled WGS sequence"/>
</dbReference>
<sequence>MFHILEMQPTKVHWCWLAGERGHLHCIPHCKHRFSCYAWRLSEAVVAQPNVALPAPVTCGIPQVPQRPCGVLSLEDFLEWRGTPPNRSLPSTAGPAAGDRETTIACVFSGAKSDSTDGDRSLAVWLPQRLKVTHTLHLHLEYHGESRHVTSVMEGGEMWLLSGIVVFNIPHGSSLHLVQEGEVFIGRASPRETRLLQGGANLRLVEDF</sequence>
<gene>
    <name evidence="1" type="ORF">GWK47_031571</name>
</gene>
<dbReference type="EMBL" id="JACEEZ010001761">
    <property type="protein sequence ID" value="KAG0728869.1"/>
    <property type="molecule type" value="Genomic_DNA"/>
</dbReference>
<reference evidence="1" key="1">
    <citation type="submission" date="2020-07" db="EMBL/GenBank/DDBJ databases">
        <title>The High-quality genome of the commercially important snow crab, Chionoecetes opilio.</title>
        <authorList>
            <person name="Jeong J.-H."/>
            <person name="Ryu S."/>
        </authorList>
    </citation>
    <scope>NUCLEOTIDE SEQUENCE</scope>
    <source>
        <strain evidence="1">MADBK_172401_WGS</strain>
        <tissue evidence="1">Digestive gland</tissue>
    </source>
</reference>
<name>A0A8J5D146_CHIOP</name>